<dbReference type="InterPro" id="IPR057376">
    <property type="entry name" value="PH_trem"/>
</dbReference>
<evidence type="ECO:0000313" key="3">
    <source>
        <dbReference type="Proteomes" id="UP000272942"/>
    </source>
</evidence>
<dbReference type="Pfam" id="PF25356">
    <property type="entry name" value="PH_trem"/>
    <property type="match status" value="1"/>
</dbReference>
<protein>
    <submittedName>
        <fullName evidence="4">Rhodanese domain-containing protein</fullName>
    </submittedName>
</protein>
<dbReference type="EMBL" id="UZAN01044627">
    <property type="protein sequence ID" value="VDP81170.1"/>
    <property type="molecule type" value="Genomic_DNA"/>
</dbReference>
<evidence type="ECO:0000259" key="1">
    <source>
        <dbReference type="Pfam" id="PF25356"/>
    </source>
</evidence>
<sequence>MSTQKLQGTYIGRTKVRGTDYLTDGLALSVLNRQLEKKSRGDRVKFTEDSIYFPDSDGYNGQYDQEIPYDSIRKMYTFNQRPEVLMVCSDGYYDDSRIYHSFYLHNADEVRRARKVISGGYYDTRSRSRSMGYSVASRPPRTSILRYEAERPGTAAFYEPAQYRVVSRTYRTQSRSPSPIYVERTNNTTPVVERVETIPVVERVIPAKTPSPVYVQPVSTVERIAPTYTKPQEVYVTEAPAESVVYKRVSRPEGSVRTQYVTRPSTTYTNPRSTSASRYYMDDDVTDREIVLKRVSRVVPNSK</sequence>
<dbReference type="Proteomes" id="UP000272942">
    <property type="component" value="Unassembled WGS sequence"/>
</dbReference>
<dbReference type="OrthoDB" id="6242396at2759"/>
<dbReference type="WBParaSite" id="ECPE_0000747601-mRNA-1">
    <property type="protein sequence ID" value="ECPE_0000747601-mRNA-1"/>
    <property type="gene ID" value="ECPE_0000747601"/>
</dbReference>
<name>A0A183AKH5_9TREM</name>
<accession>A0A183AKH5</accession>
<reference evidence="2 3" key="2">
    <citation type="submission" date="2018-11" db="EMBL/GenBank/DDBJ databases">
        <authorList>
            <consortium name="Pathogen Informatics"/>
        </authorList>
    </citation>
    <scope>NUCLEOTIDE SEQUENCE [LARGE SCALE GENOMIC DNA]</scope>
    <source>
        <strain evidence="2 3">Egypt</strain>
    </source>
</reference>
<proteinExistence type="predicted"/>
<gene>
    <name evidence="2" type="ORF">ECPE_LOCUS7460</name>
</gene>
<dbReference type="AlphaFoldDB" id="A0A183AKH5"/>
<keyword evidence="3" id="KW-1185">Reference proteome</keyword>
<organism evidence="4">
    <name type="scientific">Echinostoma caproni</name>
    <dbReference type="NCBI Taxonomy" id="27848"/>
    <lineage>
        <taxon>Eukaryota</taxon>
        <taxon>Metazoa</taxon>
        <taxon>Spiralia</taxon>
        <taxon>Lophotrochozoa</taxon>
        <taxon>Platyhelminthes</taxon>
        <taxon>Trematoda</taxon>
        <taxon>Digenea</taxon>
        <taxon>Plagiorchiida</taxon>
        <taxon>Echinostomata</taxon>
        <taxon>Echinostomatoidea</taxon>
        <taxon>Echinostomatidae</taxon>
        <taxon>Echinostoma</taxon>
    </lineage>
</organism>
<evidence type="ECO:0000313" key="2">
    <source>
        <dbReference type="EMBL" id="VDP81170.1"/>
    </source>
</evidence>
<evidence type="ECO:0000313" key="4">
    <source>
        <dbReference type="WBParaSite" id="ECPE_0000747601-mRNA-1"/>
    </source>
</evidence>
<reference evidence="4" key="1">
    <citation type="submission" date="2016-06" db="UniProtKB">
        <authorList>
            <consortium name="WormBaseParasite"/>
        </authorList>
    </citation>
    <scope>IDENTIFICATION</scope>
</reference>
<feature type="domain" description="Trematode PH-like" evidence="1">
    <location>
        <begin position="8"/>
        <end position="118"/>
    </location>
</feature>